<organism evidence="3 4">
    <name type="scientific">Aaosphaeria arxii CBS 175.79</name>
    <dbReference type="NCBI Taxonomy" id="1450172"/>
    <lineage>
        <taxon>Eukaryota</taxon>
        <taxon>Fungi</taxon>
        <taxon>Dikarya</taxon>
        <taxon>Ascomycota</taxon>
        <taxon>Pezizomycotina</taxon>
        <taxon>Dothideomycetes</taxon>
        <taxon>Pleosporomycetidae</taxon>
        <taxon>Pleosporales</taxon>
        <taxon>Pleosporales incertae sedis</taxon>
        <taxon>Aaosphaeria</taxon>
    </lineage>
</organism>
<dbReference type="PANTHER" id="PTHR46310:SF7">
    <property type="entry name" value="AMIDASE 1"/>
    <property type="match status" value="1"/>
</dbReference>
<evidence type="ECO:0000313" key="4">
    <source>
        <dbReference type="Proteomes" id="UP000799778"/>
    </source>
</evidence>
<dbReference type="Pfam" id="PF26053">
    <property type="entry name" value="DUF8016"/>
    <property type="match status" value="1"/>
</dbReference>
<dbReference type="EMBL" id="ML978066">
    <property type="protein sequence ID" value="KAF2020416.1"/>
    <property type="molecule type" value="Genomic_DNA"/>
</dbReference>
<dbReference type="InterPro" id="IPR023631">
    <property type="entry name" value="Amidase_dom"/>
</dbReference>
<dbReference type="InterPro" id="IPR058329">
    <property type="entry name" value="Arp1_N"/>
</dbReference>
<gene>
    <name evidence="3" type="ORF">BU24DRAFT_429560</name>
</gene>
<dbReference type="RefSeq" id="XP_033388755.1">
    <property type="nucleotide sequence ID" value="XM_033529756.1"/>
</dbReference>
<keyword evidence="4" id="KW-1185">Reference proteome</keyword>
<evidence type="ECO:0000259" key="2">
    <source>
        <dbReference type="Pfam" id="PF26053"/>
    </source>
</evidence>
<dbReference type="InterPro" id="IPR036928">
    <property type="entry name" value="AS_sf"/>
</dbReference>
<name>A0A6A5Y563_9PLEO</name>
<dbReference type="Proteomes" id="UP000799778">
    <property type="component" value="Unassembled WGS sequence"/>
</dbReference>
<evidence type="ECO:0000313" key="3">
    <source>
        <dbReference type="EMBL" id="KAF2020416.1"/>
    </source>
</evidence>
<sequence length="526" mass="58421">MLLPVEKNRFQLTADYIRSQVDKYSETDGVFQKAFLAVVVLEGLEEEFVTVTQQARDYLNSLGARSIICTSNKSISPGPYVIIDGHLRNAWKVVDDSNGTCMVTVKPQSKASDAFQSFPLKGSDDQFSCFALESRIKSQSKSGAPLAGMRVVVKENIHLKGIKTSIGNRAFYETYAPQDKTATCVQLLIDKGVNIIGKTKMNSLACWEEPVEYIDYQAPWNPRADHYQYPGGSSFGSAAAVSTYDWLDVAIGTDTWGSVTRPAFFGTVSAEGIEPCCQAFDTAGILSRDLKIFIDSKQTNIAQAFAKQMKEFLEATYKEVSFEGEWRQSPPPEGDSTSLPDFINDAANVQEYDAYHNLDDFRKSYQDQHGRQPYVSPPNQKSWHFAKKISREQRDEGFGRLKVYKKWFEDTFLALNEANTLVIMPQESMRVRYRDDTPSFERPPPGVNCLALAAVLEAPALTIPTTCAVAEIPYTSRISGRDEMLPFAVTVMGNAGTDLALLDTALKILEAAGLPTTLKTGTRMFC</sequence>
<dbReference type="SUPFAM" id="SSF75304">
    <property type="entry name" value="Amidase signature (AS) enzymes"/>
    <property type="match status" value="1"/>
</dbReference>
<evidence type="ECO:0000259" key="1">
    <source>
        <dbReference type="Pfam" id="PF01425"/>
    </source>
</evidence>
<dbReference type="Pfam" id="PF01425">
    <property type="entry name" value="Amidase"/>
    <property type="match status" value="1"/>
</dbReference>
<dbReference type="OrthoDB" id="5423360at2759"/>
<protein>
    <submittedName>
        <fullName evidence="3">Amidase signature enzyme</fullName>
    </submittedName>
</protein>
<feature type="domain" description="Scytalone dehydratase-like protein Arp1 N-terminal" evidence="2">
    <location>
        <begin position="6"/>
        <end position="74"/>
    </location>
</feature>
<dbReference type="GeneID" id="54287153"/>
<dbReference type="AlphaFoldDB" id="A0A6A5Y563"/>
<accession>A0A6A5Y563</accession>
<feature type="domain" description="Amidase" evidence="1">
    <location>
        <begin position="136"/>
        <end position="291"/>
    </location>
</feature>
<proteinExistence type="predicted"/>
<dbReference type="Gene3D" id="3.90.1300.10">
    <property type="entry name" value="Amidase signature (AS) domain"/>
    <property type="match status" value="2"/>
</dbReference>
<reference evidence="3" key="1">
    <citation type="journal article" date="2020" name="Stud. Mycol.">
        <title>101 Dothideomycetes genomes: a test case for predicting lifestyles and emergence of pathogens.</title>
        <authorList>
            <person name="Haridas S."/>
            <person name="Albert R."/>
            <person name="Binder M."/>
            <person name="Bloem J."/>
            <person name="Labutti K."/>
            <person name="Salamov A."/>
            <person name="Andreopoulos B."/>
            <person name="Baker S."/>
            <person name="Barry K."/>
            <person name="Bills G."/>
            <person name="Bluhm B."/>
            <person name="Cannon C."/>
            <person name="Castanera R."/>
            <person name="Culley D."/>
            <person name="Daum C."/>
            <person name="Ezra D."/>
            <person name="Gonzalez J."/>
            <person name="Henrissat B."/>
            <person name="Kuo A."/>
            <person name="Liang C."/>
            <person name="Lipzen A."/>
            <person name="Lutzoni F."/>
            <person name="Magnuson J."/>
            <person name="Mondo S."/>
            <person name="Nolan M."/>
            <person name="Ohm R."/>
            <person name="Pangilinan J."/>
            <person name="Park H.-J."/>
            <person name="Ramirez L."/>
            <person name="Alfaro M."/>
            <person name="Sun H."/>
            <person name="Tritt A."/>
            <person name="Yoshinaga Y."/>
            <person name="Zwiers L.-H."/>
            <person name="Turgeon B."/>
            <person name="Goodwin S."/>
            <person name="Spatafora J."/>
            <person name="Crous P."/>
            <person name="Grigoriev I."/>
        </authorList>
    </citation>
    <scope>NUCLEOTIDE SEQUENCE</scope>
    <source>
        <strain evidence="3">CBS 175.79</strain>
    </source>
</reference>
<dbReference type="PANTHER" id="PTHR46310">
    <property type="entry name" value="AMIDASE 1"/>
    <property type="match status" value="1"/>
</dbReference>